<dbReference type="Proteomes" id="UP000184031">
    <property type="component" value="Unassembled WGS sequence"/>
</dbReference>
<evidence type="ECO:0000313" key="4">
    <source>
        <dbReference type="Proteomes" id="UP000184031"/>
    </source>
</evidence>
<keyword evidence="5" id="KW-1185">Reference proteome</keyword>
<dbReference type="Proteomes" id="UP000198940">
    <property type="component" value="Unassembled WGS sequence"/>
</dbReference>
<dbReference type="AlphaFoldDB" id="A0A1M6RWH4"/>
<evidence type="ECO:0000313" key="5">
    <source>
        <dbReference type="Proteomes" id="UP000198940"/>
    </source>
</evidence>
<evidence type="ECO:0000313" key="3">
    <source>
        <dbReference type="EMBL" id="SHK36627.1"/>
    </source>
</evidence>
<accession>A0A1M6RWH4</accession>
<dbReference type="Gene3D" id="3.10.180.10">
    <property type="entry name" value="2,3-Dihydroxybiphenyl 1,2-Dioxygenase, domain 1"/>
    <property type="match status" value="1"/>
</dbReference>
<dbReference type="InterPro" id="IPR037523">
    <property type="entry name" value="VOC_core"/>
</dbReference>
<dbReference type="InterPro" id="IPR029068">
    <property type="entry name" value="Glyas_Bleomycin-R_OHBP_Dase"/>
</dbReference>
<comment type="caution">
    <text evidence="3">The sequence shown here is derived from an EMBL/GenBank/DDBJ whole genome shotgun (WGS) entry which is preliminary data.</text>
</comment>
<name>A0A1M6RWH4_9FLAO</name>
<organism evidence="3 4">
    <name type="scientific">Flagellimonas taeanensis</name>
    <dbReference type="NCBI Taxonomy" id="1005926"/>
    <lineage>
        <taxon>Bacteria</taxon>
        <taxon>Pseudomonadati</taxon>
        <taxon>Bacteroidota</taxon>
        <taxon>Flavobacteriia</taxon>
        <taxon>Flavobacteriales</taxon>
        <taxon>Flavobacteriaceae</taxon>
        <taxon>Flagellimonas</taxon>
    </lineage>
</organism>
<reference evidence="3 4" key="1">
    <citation type="submission" date="2016-11" db="EMBL/GenBank/DDBJ databases">
        <authorList>
            <person name="Varghese N."/>
            <person name="Submissions S."/>
        </authorList>
    </citation>
    <scope>NUCLEOTIDE SEQUENCE [LARGE SCALE GENOMIC DNA]</scope>
    <source>
        <strain evidence="3 4">CGMCC 1.12174</strain>
        <strain evidence="2 5">DSM 26351</strain>
    </source>
</reference>
<dbReference type="RefSeq" id="WP_072877331.1">
    <property type="nucleotide sequence ID" value="NZ_FOKU01000002.1"/>
</dbReference>
<dbReference type="STRING" id="1055723.SAMN05216293_0897"/>
<evidence type="ECO:0000259" key="1">
    <source>
        <dbReference type="PROSITE" id="PS51819"/>
    </source>
</evidence>
<feature type="domain" description="VOC" evidence="1">
    <location>
        <begin position="3"/>
        <end position="114"/>
    </location>
</feature>
<gene>
    <name evidence="2" type="ORF">SAMN04487891_102219</name>
    <name evidence="3" type="ORF">SAMN05216293_0897</name>
</gene>
<dbReference type="EMBL" id="FOKU01000002">
    <property type="protein sequence ID" value="SFB76822.1"/>
    <property type="molecule type" value="Genomic_DNA"/>
</dbReference>
<dbReference type="Pfam" id="PF00903">
    <property type="entry name" value="Glyoxalase"/>
    <property type="match status" value="1"/>
</dbReference>
<protein>
    <recommendedName>
        <fullName evidence="1">VOC domain-containing protein</fullName>
    </recommendedName>
</protein>
<dbReference type="PROSITE" id="PS51819">
    <property type="entry name" value="VOC"/>
    <property type="match status" value="1"/>
</dbReference>
<evidence type="ECO:0000313" key="2">
    <source>
        <dbReference type="EMBL" id="SFB76822.1"/>
    </source>
</evidence>
<dbReference type="SUPFAM" id="SSF54593">
    <property type="entry name" value="Glyoxalase/Bleomycin resistance protein/Dihydroxybiphenyl dioxygenase"/>
    <property type="match status" value="1"/>
</dbReference>
<dbReference type="InterPro" id="IPR004360">
    <property type="entry name" value="Glyas_Fos-R_dOase_dom"/>
</dbReference>
<dbReference type="EMBL" id="FRAT01000002">
    <property type="protein sequence ID" value="SHK36627.1"/>
    <property type="molecule type" value="Genomic_DNA"/>
</dbReference>
<proteinExistence type="predicted"/>
<dbReference type="OrthoDB" id="9804907at2"/>
<sequence>MKNYDNFFFPSDNLEESRKFYSDILGLPTKFDFSQQGMIAFKVGEEESAIIIKDKNKFPNAQPAIWIEVEDVRKLYPELKEKGVKFLAEPFKIRTGWAVEFTDPSGNLLGITDYKND</sequence>